<dbReference type="PANTHER" id="PTHR23198">
    <property type="entry name" value="NUCLEOPORIN"/>
    <property type="match status" value="1"/>
</dbReference>
<dbReference type="InterPro" id="IPR037665">
    <property type="entry name" value="Nucleoporin_S59-like"/>
</dbReference>
<dbReference type="SUPFAM" id="SSF82215">
    <property type="entry name" value="C-terminal autoproteolytic domain of nucleoporin nup98"/>
    <property type="match status" value="1"/>
</dbReference>
<accession>A0AAV2YPU3</accession>
<organism evidence="10 11">
    <name type="scientific">Lagenidium giganteum</name>
    <dbReference type="NCBI Taxonomy" id="4803"/>
    <lineage>
        <taxon>Eukaryota</taxon>
        <taxon>Sar</taxon>
        <taxon>Stramenopiles</taxon>
        <taxon>Oomycota</taxon>
        <taxon>Peronosporomycetes</taxon>
        <taxon>Pythiales</taxon>
        <taxon>Pythiaceae</taxon>
    </lineage>
</organism>
<keyword evidence="8" id="KW-0539">Nucleus</keyword>
<evidence type="ECO:0000259" key="9">
    <source>
        <dbReference type="PROSITE" id="PS51434"/>
    </source>
</evidence>
<comment type="subcellular location">
    <subcellularLocation>
        <location evidence="1">Nucleus</location>
        <location evidence="1">Nuclear pore complex</location>
    </subcellularLocation>
</comment>
<reference evidence="10" key="2">
    <citation type="journal article" date="2023" name="Microbiol Resour">
        <title>Decontamination and Annotation of the Draft Genome Sequence of the Oomycete Lagenidium giganteum ARSEF 373.</title>
        <authorList>
            <person name="Morgan W.R."/>
            <person name="Tartar A."/>
        </authorList>
    </citation>
    <scope>NUCLEOTIDE SEQUENCE</scope>
    <source>
        <strain evidence="10">ARSEF 373</strain>
    </source>
</reference>
<dbReference type="GO" id="GO:0034398">
    <property type="term" value="P:telomere tethering at nuclear periphery"/>
    <property type="evidence" value="ECO:0007669"/>
    <property type="project" value="TreeGrafter"/>
</dbReference>
<comment type="similarity">
    <text evidence="2">Belongs to the nucleoporin GLFG family.</text>
</comment>
<evidence type="ECO:0000256" key="3">
    <source>
        <dbReference type="ARBA" id="ARBA00022448"/>
    </source>
</evidence>
<dbReference type="EMBL" id="DAKRPA010000206">
    <property type="protein sequence ID" value="DAZ95394.1"/>
    <property type="molecule type" value="Genomic_DNA"/>
</dbReference>
<reference evidence="10" key="1">
    <citation type="submission" date="2022-11" db="EMBL/GenBank/DDBJ databases">
        <authorList>
            <person name="Morgan W.R."/>
            <person name="Tartar A."/>
        </authorList>
    </citation>
    <scope>NUCLEOTIDE SEQUENCE</scope>
    <source>
        <strain evidence="10">ARSEF 373</strain>
    </source>
</reference>
<dbReference type="InterPro" id="IPR036903">
    <property type="entry name" value="Nup98_auto-Pept-S59_dom_sf"/>
</dbReference>
<protein>
    <recommendedName>
        <fullName evidence="9">Peptidase S59 domain-containing protein</fullName>
    </recommendedName>
</protein>
<dbReference type="GO" id="GO:0017056">
    <property type="term" value="F:structural constituent of nuclear pore"/>
    <property type="evidence" value="ECO:0007669"/>
    <property type="project" value="InterPro"/>
</dbReference>
<dbReference type="InterPro" id="IPR007230">
    <property type="entry name" value="Nup98_auto-Pept-S59_dom"/>
</dbReference>
<evidence type="ECO:0000313" key="11">
    <source>
        <dbReference type="Proteomes" id="UP001146120"/>
    </source>
</evidence>
<dbReference type="AlphaFoldDB" id="A0AAV2YPU3"/>
<dbReference type="Gene3D" id="3.30.1610.10">
    <property type="entry name" value="Peptidase S59, nucleoporin"/>
    <property type="match status" value="1"/>
</dbReference>
<evidence type="ECO:0000256" key="8">
    <source>
        <dbReference type="ARBA" id="ARBA00023242"/>
    </source>
</evidence>
<evidence type="ECO:0000256" key="2">
    <source>
        <dbReference type="ARBA" id="ARBA00008926"/>
    </source>
</evidence>
<dbReference type="GO" id="GO:0006405">
    <property type="term" value="P:RNA export from nucleus"/>
    <property type="evidence" value="ECO:0007669"/>
    <property type="project" value="TreeGrafter"/>
</dbReference>
<evidence type="ECO:0000256" key="5">
    <source>
        <dbReference type="ARBA" id="ARBA00022927"/>
    </source>
</evidence>
<keyword evidence="7" id="KW-0906">Nuclear pore complex</keyword>
<sequence>MTDAELARVEGFRVECTGRGSIEWIGETDVRGLNLDAIVDFGDDAFAVYTNIPENRKPVVGHGLNKPAVVQLENLFPCDGQGTNDFFTLLRDRAVAGGAHVLDYSRTTGVFRFRVEHF</sequence>
<dbReference type="Proteomes" id="UP001146120">
    <property type="component" value="Unassembled WGS sequence"/>
</dbReference>
<proteinExistence type="inferred from homology"/>
<dbReference type="PANTHER" id="PTHR23198:SF6">
    <property type="entry name" value="NUCLEAR PORE COMPLEX PROTEIN NUP98-NUP96"/>
    <property type="match status" value="1"/>
</dbReference>
<evidence type="ECO:0000313" key="10">
    <source>
        <dbReference type="EMBL" id="DAZ95394.1"/>
    </source>
</evidence>
<dbReference type="GO" id="GO:0044614">
    <property type="term" value="C:nuclear pore cytoplasmic filaments"/>
    <property type="evidence" value="ECO:0007669"/>
    <property type="project" value="TreeGrafter"/>
</dbReference>
<keyword evidence="4" id="KW-0509">mRNA transport</keyword>
<evidence type="ECO:0000256" key="1">
    <source>
        <dbReference type="ARBA" id="ARBA00004567"/>
    </source>
</evidence>
<dbReference type="GO" id="GO:0000973">
    <property type="term" value="P:post-transcriptional tethering of RNA polymerase II gene DNA at nuclear periphery"/>
    <property type="evidence" value="ECO:0007669"/>
    <property type="project" value="TreeGrafter"/>
</dbReference>
<keyword evidence="5" id="KW-0653">Protein transport</keyword>
<dbReference type="GO" id="GO:0006606">
    <property type="term" value="P:protein import into nucleus"/>
    <property type="evidence" value="ECO:0007669"/>
    <property type="project" value="TreeGrafter"/>
</dbReference>
<gene>
    <name evidence="10" type="ORF">N0F65_001052</name>
</gene>
<dbReference type="PROSITE" id="PS51434">
    <property type="entry name" value="NUP_C"/>
    <property type="match status" value="1"/>
</dbReference>
<keyword evidence="3" id="KW-0813">Transport</keyword>
<keyword evidence="11" id="KW-1185">Reference proteome</keyword>
<dbReference type="Pfam" id="PF04096">
    <property type="entry name" value="Nucleoporin2"/>
    <property type="match status" value="1"/>
</dbReference>
<dbReference type="GO" id="GO:0003723">
    <property type="term" value="F:RNA binding"/>
    <property type="evidence" value="ECO:0007669"/>
    <property type="project" value="TreeGrafter"/>
</dbReference>
<keyword evidence="6" id="KW-0811">Translocation</keyword>
<comment type="caution">
    <text evidence="10">The sequence shown here is derived from an EMBL/GenBank/DDBJ whole genome shotgun (WGS) entry which is preliminary data.</text>
</comment>
<dbReference type="GO" id="GO:0051028">
    <property type="term" value="P:mRNA transport"/>
    <property type="evidence" value="ECO:0007669"/>
    <property type="project" value="UniProtKB-KW"/>
</dbReference>
<feature type="domain" description="Peptidase S59" evidence="9">
    <location>
        <begin position="1"/>
        <end position="118"/>
    </location>
</feature>
<evidence type="ECO:0000256" key="6">
    <source>
        <dbReference type="ARBA" id="ARBA00023010"/>
    </source>
</evidence>
<evidence type="ECO:0000256" key="4">
    <source>
        <dbReference type="ARBA" id="ARBA00022816"/>
    </source>
</evidence>
<evidence type="ECO:0000256" key="7">
    <source>
        <dbReference type="ARBA" id="ARBA00023132"/>
    </source>
</evidence>
<dbReference type="GO" id="GO:0008139">
    <property type="term" value="F:nuclear localization sequence binding"/>
    <property type="evidence" value="ECO:0007669"/>
    <property type="project" value="TreeGrafter"/>
</dbReference>
<name>A0AAV2YPU3_9STRA</name>